<evidence type="ECO:0000313" key="2">
    <source>
        <dbReference type="Proteomes" id="UP000255291"/>
    </source>
</evidence>
<gene>
    <name evidence="1" type="ORF">DXF87_05705</name>
</gene>
<dbReference type="Pfam" id="PF04796">
    <property type="entry name" value="RepA_C"/>
    <property type="match status" value="1"/>
</dbReference>
<organism evidence="1 2">
    <name type="scientific">Enterobacter roggenkampii</name>
    <dbReference type="NCBI Taxonomy" id="1812935"/>
    <lineage>
        <taxon>Bacteria</taxon>
        <taxon>Pseudomonadati</taxon>
        <taxon>Pseudomonadota</taxon>
        <taxon>Gammaproteobacteria</taxon>
        <taxon>Enterobacterales</taxon>
        <taxon>Enterobacteriaceae</taxon>
        <taxon>Enterobacter</taxon>
        <taxon>Enterobacter cloacae complex</taxon>
    </lineage>
</organism>
<protein>
    <submittedName>
        <fullName evidence="1">RepA</fullName>
    </submittedName>
</protein>
<accession>A0ABD7GZN8</accession>
<dbReference type="InterPro" id="IPR006881">
    <property type="entry name" value="RepA_C"/>
</dbReference>
<name>A0ABD7GZN8_9ENTR</name>
<dbReference type="AlphaFoldDB" id="A0ABD7GZN8"/>
<dbReference type="Proteomes" id="UP000255291">
    <property type="component" value="Unassembled WGS sequence"/>
</dbReference>
<evidence type="ECO:0000313" key="1">
    <source>
        <dbReference type="EMBL" id="RDT61058.1"/>
    </source>
</evidence>
<comment type="caution">
    <text evidence="1">The sequence shown here is derived from an EMBL/GenBank/DDBJ whole genome shotgun (WGS) entry which is preliminary data.</text>
</comment>
<reference evidence="1 2" key="1">
    <citation type="submission" date="2018-07" db="EMBL/GenBank/DDBJ databases">
        <title>The use of a cohorting ward and systematic surveillance cultures for the control of a Klebsiella pneumoniae carbapenemase (KPC)-producing Enterobacteriaceae outbreak.</title>
        <authorList>
            <person name="Doi Y."/>
        </authorList>
    </citation>
    <scope>NUCLEOTIDE SEQUENCE [LARGE SCALE GENOMIC DNA]</scope>
    <source>
        <strain evidence="1 2">1-RC-17-04017</strain>
    </source>
</reference>
<proteinExistence type="predicted"/>
<sequence length="332" mass="37209">MLDARAADCVAKQGELEVAGPTPSGVGGLSDWERSEDTCVLTPRARHLIDESLALELEQARSAGATGYIAHFLAQATLPHTDPKTNFFKRGTGKLTLSIIANPEYGMPYGGLSRLLLAWMCTEAVRTDSPELSLGRSQAEFLQKLDLHNDGRYIARVRDQSLRLVHSTISVNSIDGRVRNILITEEAFVFWNVCNAEQRGWESSITLSSDFFKRLISAPVPIRMEALQALKKSPLAMDIYTWLVYRMFCLNVAEARGGKRLAQVPWAGLMMQFGSGYADTLQGMRDFKKSFRKRLKEALLFYPEAARHIQETKDHLILTPARLHIAATKKRR</sequence>
<dbReference type="EMBL" id="QRBW01000007">
    <property type="protein sequence ID" value="RDT61058.1"/>
    <property type="molecule type" value="Genomic_DNA"/>
</dbReference>